<dbReference type="EMBL" id="KI299295">
    <property type="protein sequence ID" value="ERZ97817.1"/>
    <property type="molecule type" value="Genomic_DNA"/>
</dbReference>
<reference evidence="1" key="1">
    <citation type="submission" date="2013-07" db="EMBL/GenBank/DDBJ databases">
        <title>The genome of an arbuscular mycorrhizal fungus provides insights into the evolution of the oldest plant symbiosis.</title>
        <authorList>
            <consortium name="DOE Joint Genome Institute"/>
            <person name="Tisserant E."/>
            <person name="Malbreil M."/>
            <person name="Kuo A."/>
            <person name="Kohler A."/>
            <person name="Symeonidi A."/>
            <person name="Balestrini R."/>
            <person name="Charron P."/>
            <person name="Duensing N."/>
            <person name="Frei-dit-Frey N."/>
            <person name="Gianinazzi-Pearson V."/>
            <person name="Gilbert B."/>
            <person name="Handa Y."/>
            <person name="Hijri M."/>
            <person name="Kaul R."/>
            <person name="Kawaguchi M."/>
            <person name="Krajinski F."/>
            <person name="Lammers P."/>
            <person name="Lapierre D."/>
            <person name="Masclaux F.G."/>
            <person name="Murat C."/>
            <person name="Morin E."/>
            <person name="Ndikumana S."/>
            <person name="Pagni M."/>
            <person name="Petitpierre D."/>
            <person name="Requena N."/>
            <person name="Rosikiewicz P."/>
            <person name="Riley R."/>
            <person name="Saito K."/>
            <person name="San Clemente H."/>
            <person name="Shapiro H."/>
            <person name="van Tuinen D."/>
            <person name="Becard G."/>
            <person name="Bonfante P."/>
            <person name="Paszkowski U."/>
            <person name="Shachar-Hill Y."/>
            <person name="Young J.P."/>
            <person name="Sanders I.R."/>
            <person name="Henrissat B."/>
            <person name="Rensing S.A."/>
            <person name="Grigoriev I.V."/>
            <person name="Corradi N."/>
            <person name="Roux C."/>
            <person name="Martin F."/>
        </authorList>
    </citation>
    <scope>NUCLEOTIDE SEQUENCE</scope>
    <source>
        <strain evidence="1">DAOM 197198</strain>
    </source>
</reference>
<evidence type="ECO:0000313" key="1">
    <source>
        <dbReference type="EMBL" id="ERZ97817.1"/>
    </source>
</evidence>
<accession>U9SUU8</accession>
<dbReference type="HOGENOM" id="CLU_2378534_0_0_1"/>
<protein>
    <submittedName>
        <fullName evidence="1">Uncharacterized protein</fullName>
    </submittedName>
</protein>
<feature type="non-terminal residue" evidence="1">
    <location>
        <position position="1"/>
    </location>
</feature>
<sequence>INYGIANNTTGIGINSLTRRLPKRKKLHNEENKENENDLSQKYNMRLLQLSSFSCTIFKNLFTDNLTMGRFTFPLKSFNDNVDYENLRIYQLQIE</sequence>
<organism evidence="1">
    <name type="scientific">Rhizophagus irregularis (strain DAOM 181602 / DAOM 197198 / MUCL 43194)</name>
    <name type="common">Arbuscular mycorrhizal fungus</name>
    <name type="synonym">Glomus intraradices</name>
    <dbReference type="NCBI Taxonomy" id="747089"/>
    <lineage>
        <taxon>Eukaryota</taxon>
        <taxon>Fungi</taxon>
        <taxon>Fungi incertae sedis</taxon>
        <taxon>Mucoromycota</taxon>
        <taxon>Glomeromycotina</taxon>
        <taxon>Glomeromycetes</taxon>
        <taxon>Glomerales</taxon>
        <taxon>Glomeraceae</taxon>
        <taxon>Rhizophagus</taxon>
    </lineage>
</organism>
<dbReference type="AlphaFoldDB" id="U9SUU8"/>
<gene>
    <name evidence="1" type="ORF">GLOINDRAFT_11183</name>
</gene>
<proteinExistence type="predicted"/>
<name>U9SUU8_RHIID</name>